<organism evidence="3 4">
    <name type="scientific">Thelephora terrestris</name>
    <dbReference type="NCBI Taxonomy" id="56493"/>
    <lineage>
        <taxon>Eukaryota</taxon>
        <taxon>Fungi</taxon>
        <taxon>Dikarya</taxon>
        <taxon>Basidiomycota</taxon>
        <taxon>Agaricomycotina</taxon>
        <taxon>Agaricomycetes</taxon>
        <taxon>Thelephorales</taxon>
        <taxon>Thelephoraceae</taxon>
        <taxon>Thelephora</taxon>
    </lineage>
</organism>
<proteinExistence type="predicted"/>
<name>A0A9P6HPB6_9AGAM</name>
<feature type="domain" description="DUF6532" evidence="2">
    <location>
        <begin position="266"/>
        <end position="335"/>
    </location>
</feature>
<feature type="compositionally biased region" description="Polar residues" evidence="1">
    <location>
        <begin position="82"/>
        <end position="91"/>
    </location>
</feature>
<evidence type="ECO:0000256" key="1">
    <source>
        <dbReference type="SAM" id="MobiDB-lite"/>
    </source>
</evidence>
<reference evidence="3" key="1">
    <citation type="journal article" date="2020" name="Nat. Commun.">
        <title>Large-scale genome sequencing of mycorrhizal fungi provides insights into the early evolution of symbiotic traits.</title>
        <authorList>
            <person name="Miyauchi S."/>
            <person name="Kiss E."/>
            <person name="Kuo A."/>
            <person name="Drula E."/>
            <person name="Kohler A."/>
            <person name="Sanchez-Garcia M."/>
            <person name="Morin E."/>
            <person name="Andreopoulos B."/>
            <person name="Barry K.W."/>
            <person name="Bonito G."/>
            <person name="Buee M."/>
            <person name="Carver A."/>
            <person name="Chen C."/>
            <person name="Cichocki N."/>
            <person name="Clum A."/>
            <person name="Culley D."/>
            <person name="Crous P.W."/>
            <person name="Fauchery L."/>
            <person name="Girlanda M."/>
            <person name="Hayes R.D."/>
            <person name="Keri Z."/>
            <person name="LaButti K."/>
            <person name="Lipzen A."/>
            <person name="Lombard V."/>
            <person name="Magnuson J."/>
            <person name="Maillard F."/>
            <person name="Murat C."/>
            <person name="Nolan M."/>
            <person name="Ohm R.A."/>
            <person name="Pangilinan J."/>
            <person name="Pereira M.F."/>
            <person name="Perotto S."/>
            <person name="Peter M."/>
            <person name="Pfister S."/>
            <person name="Riley R."/>
            <person name="Sitrit Y."/>
            <person name="Stielow J.B."/>
            <person name="Szollosi G."/>
            <person name="Zifcakova L."/>
            <person name="Stursova M."/>
            <person name="Spatafora J.W."/>
            <person name="Tedersoo L."/>
            <person name="Vaario L.M."/>
            <person name="Yamada A."/>
            <person name="Yan M."/>
            <person name="Wang P."/>
            <person name="Xu J."/>
            <person name="Bruns T."/>
            <person name="Baldrian P."/>
            <person name="Vilgalys R."/>
            <person name="Dunand C."/>
            <person name="Henrissat B."/>
            <person name="Grigoriev I.V."/>
            <person name="Hibbett D."/>
            <person name="Nagy L.G."/>
            <person name="Martin F.M."/>
        </authorList>
    </citation>
    <scope>NUCLEOTIDE SEQUENCE</scope>
    <source>
        <strain evidence="3">UH-Tt-Lm1</strain>
    </source>
</reference>
<comment type="caution">
    <text evidence="3">The sequence shown here is derived from an EMBL/GenBank/DDBJ whole genome shotgun (WGS) entry which is preliminary data.</text>
</comment>
<dbReference type="Pfam" id="PF20149">
    <property type="entry name" value="DUF6532"/>
    <property type="match status" value="1"/>
</dbReference>
<evidence type="ECO:0000313" key="3">
    <source>
        <dbReference type="EMBL" id="KAF9792309.1"/>
    </source>
</evidence>
<feature type="region of interest" description="Disordered" evidence="1">
    <location>
        <begin position="22"/>
        <end position="91"/>
    </location>
</feature>
<accession>A0A9P6HPB6</accession>
<gene>
    <name evidence="3" type="ORF">BJ322DRAFT_1102823</name>
</gene>
<dbReference type="AlphaFoldDB" id="A0A9P6HPB6"/>
<dbReference type="EMBL" id="WIUZ02000001">
    <property type="protein sequence ID" value="KAF9792309.1"/>
    <property type="molecule type" value="Genomic_DNA"/>
</dbReference>
<dbReference type="InterPro" id="IPR045341">
    <property type="entry name" value="DUF6532"/>
</dbReference>
<feature type="region of interest" description="Disordered" evidence="1">
    <location>
        <begin position="140"/>
        <end position="163"/>
    </location>
</feature>
<feature type="compositionally biased region" description="Polar residues" evidence="1">
    <location>
        <begin position="29"/>
        <end position="38"/>
    </location>
</feature>
<evidence type="ECO:0000313" key="4">
    <source>
        <dbReference type="Proteomes" id="UP000736335"/>
    </source>
</evidence>
<feature type="compositionally biased region" description="Basic and acidic residues" evidence="1">
    <location>
        <begin position="143"/>
        <end position="155"/>
    </location>
</feature>
<dbReference type="Proteomes" id="UP000736335">
    <property type="component" value="Unassembled WGS sequence"/>
</dbReference>
<feature type="compositionally biased region" description="Polar residues" evidence="1">
    <location>
        <begin position="62"/>
        <end position="74"/>
    </location>
</feature>
<protein>
    <recommendedName>
        <fullName evidence="2">DUF6532 domain-containing protein</fullName>
    </recommendedName>
</protein>
<dbReference type="OrthoDB" id="2749024at2759"/>
<sequence length="389" mass="43896">MAKVQEQQDWLSVTQSTAFAGFGPVTVGLDSSSSSPKPNENIEESAGHEATPNPAKRKRANSKPNTPTSSSESEANTRLKAQETTQTGKLQCSQRHYTDYQYFSSEAPKVKKVLKVKPLMKKVKKALQAATIEKPVLIDDDNGDAKATRKPEEKTTTSGRKPRLTTTDPLFQHIWKCASRELKYSFFFVNLFPDPSYYKALPYQAYKTAVGSVHNFNGHSKEEVRTRAQRAYNSEWASSLTHKLSVLRASLKSTTVTQLLEDNEYWFKISVVFPEEFQDESSENEMPAVLVALAGTFLYMALDAWVYGSELVAWNYCSPTVEKVYGIHIDELKQIEAEKPTSYHAILRKFFSKCITNLLGECPKYGHDTARPLKKTKTNYQNLPNNFSD</sequence>
<evidence type="ECO:0000259" key="2">
    <source>
        <dbReference type="Pfam" id="PF20149"/>
    </source>
</evidence>
<reference evidence="3" key="2">
    <citation type="submission" date="2020-11" db="EMBL/GenBank/DDBJ databases">
        <authorList>
            <consortium name="DOE Joint Genome Institute"/>
            <person name="Kuo A."/>
            <person name="Miyauchi S."/>
            <person name="Kiss E."/>
            <person name="Drula E."/>
            <person name="Kohler A."/>
            <person name="Sanchez-Garcia M."/>
            <person name="Andreopoulos B."/>
            <person name="Barry K.W."/>
            <person name="Bonito G."/>
            <person name="Buee M."/>
            <person name="Carver A."/>
            <person name="Chen C."/>
            <person name="Cichocki N."/>
            <person name="Clum A."/>
            <person name="Culley D."/>
            <person name="Crous P.W."/>
            <person name="Fauchery L."/>
            <person name="Girlanda M."/>
            <person name="Hayes R."/>
            <person name="Keri Z."/>
            <person name="Labutti K."/>
            <person name="Lipzen A."/>
            <person name="Lombard V."/>
            <person name="Magnuson J."/>
            <person name="Maillard F."/>
            <person name="Morin E."/>
            <person name="Murat C."/>
            <person name="Nolan M."/>
            <person name="Ohm R."/>
            <person name="Pangilinan J."/>
            <person name="Pereira M."/>
            <person name="Perotto S."/>
            <person name="Peter M."/>
            <person name="Riley R."/>
            <person name="Sitrit Y."/>
            <person name="Stielow B."/>
            <person name="Szollosi G."/>
            <person name="Zifcakova L."/>
            <person name="Stursova M."/>
            <person name="Spatafora J.W."/>
            <person name="Tedersoo L."/>
            <person name="Vaario L.-M."/>
            <person name="Yamada A."/>
            <person name="Yan M."/>
            <person name="Wang P."/>
            <person name="Xu J."/>
            <person name="Bruns T."/>
            <person name="Baldrian P."/>
            <person name="Vilgalys R."/>
            <person name="Henrissat B."/>
            <person name="Grigoriev I.V."/>
            <person name="Hibbett D."/>
            <person name="Nagy L.G."/>
            <person name="Martin F.M."/>
        </authorList>
    </citation>
    <scope>NUCLEOTIDE SEQUENCE</scope>
    <source>
        <strain evidence="3">UH-Tt-Lm1</strain>
    </source>
</reference>
<keyword evidence="4" id="KW-1185">Reference proteome</keyword>